<sequence>MLARRITNLRRSYPIHPPRRQHSTRISRLEARLPTFLHRFTTSLRDAPVSHITSFLVLHEITAIVPLFGLAAFFHYTEYLPPYVSEGDWVRDSVGRFARFARRRGWVVEGEVVEGELATAYAVTKVLLPVRVVGCVWMTPWFARGVVLPVGRLVGRVFGRGSVMRSGAAGTGAIGGGVGGGKSGVK</sequence>
<dbReference type="Pfam" id="PF10306">
    <property type="entry name" value="FLILHELTA"/>
    <property type="match status" value="1"/>
</dbReference>
<dbReference type="PANTHER" id="PTHR28002">
    <property type="entry name" value="MIOREX COMPLEX COMPONENT 11"/>
    <property type="match status" value="1"/>
</dbReference>
<dbReference type="PANTHER" id="PTHR28002:SF1">
    <property type="entry name" value="MIOREX COMPLEX COMPONENT 11"/>
    <property type="match status" value="1"/>
</dbReference>
<reference evidence="1" key="1">
    <citation type="journal article" date="2020" name="Stud. Mycol.">
        <title>101 Dothideomycetes genomes: a test case for predicting lifestyles and emergence of pathogens.</title>
        <authorList>
            <person name="Haridas S."/>
            <person name="Albert R."/>
            <person name="Binder M."/>
            <person name="Bloem J."/>
            <person name="Labutti K."/>
            <person name="Salamov A."/>
            <person name="Andreopoulos B."/>
            <person name="Baker S."/>
            <person name="Barry K."/>
            <person name="Bills G."/>
            <person name="Bluhm B."/>
            <person name="Cannon C."/>
            <person name="Castanera R."/>
            <person name="Culley D."/>
            <person name="Daum C."/>
            <person name="Ezra D."/>
            <person name="Gonzalez J."/>
            <person name="Henrissat B."/>
            <person name="Kuo A."/>
            <person name="Liang C."/>
            <person name="Lipzen A."/>
            <person name="Lutzoni F."/>
            <person name="Magnuson J."/>
            <person name="Mondo S."/>
            <person name="Nolan M."/>
            <person name="Ohm R."/>
            <person name="Pangilinan J."/>
            <person name="Park H.-J."/>
            <person name="Ramirez L."/>
            <person name="Alfaro M."/>
            <person name="Sun H."/>
            <person name="Tritt A."/>
            <person name="Yoshinaga Y."/>
            <person name="Zwiers L.-H."/>
            <person name="Turgeon B."/>
            <person name="Goodwin S."/>
            <person name="Spatafora J."/>
            <person name="Crous P."/>
            <person name="Grigoriev I."/>
        </authorList>
    </citation>
    <scope>NUCLEOTIDE SEQUENCE</scope>
    <source>
        <strain evidence="1">CBS 116005</strain>
    </source>
</reference>
<dbReference type="EMBL" id="ML995831">
    <property type="protein sequence ID" value="KAF2769804.1"/>
    <property type="molecule type" value="Genomic_DNA"/>
</dbReference>
<proteinExistence type="predicted"/>
<accession>A0A6G1LC59</accession>
<evidence type="ECO:0000313" key="2">
    <source>
        <dbReference type="Proteomes" id="UP000799436"/>
    </source>
</evidence>
<protein>
    <submittedName>
        <fullName evidence="1">Uncharacterized protein</fullName>
    </submittedName>
</protein>
<dbReference type="OrthoDB" id="5580261at2759"/>
<dbReference type="Proteomes" id="UP000799436">
    <property type="component" value="Unassembled WGS sequence"/>
</dbReference>
<gene>
    <name evidence="1" type="ORF">EJ03DRAFT_361981</name>
</gene>
<dbReference type="InterPro" id="IPR018811">
    <property type="entry name" value="MRX11"/>
</dbReference>
<dbReference type="GO" id="GO:0005739">
    <property type="term" value="C:mitochondrion"/>
    <property type="evidence" value="ECO:0007669"/>
    <property type="project" value="TreeGrafter"/>
</dbReference>
<keyword evidence="2" id="KW-1185">Reference proteome</keyword>
<organism evidence="1 2">
    <name type="scientific">Teratosphaeria nubilosa</name>
    <dbReference type="NCBI Taxonomy" id="161662"/>
    <lineage>
        <taxon>Eukaryota</taxon>
        <taxon>Fungi</taxon>
        <taxon>Dikarya</taxon>
        <taxon>Ascomycota</taxon>
        <taxon>Pezizomycotina</taxon>
        <taxon>Dothideomycetes</taxon>
        <taxon>Dothideomycetidae</taxon>
        <taxon>Mycosphaerellales</taxon>
        <taxon>Teratosphaeriaceae</taxon>
        <taxon>Teratosphaeria</taxon>
    </lineage>
</organism>
<dbReference type="AlphaFoldDB" id="A0A6G1LC59"/>
<name>A0A6G1LC59_9PEZI</name>
<evidence type="ECO:0000313" key="1">
    <source>
        <dbReference type="EMBL" id="KAF2769804.1"/>
    </source>
</evidence>